<protein>
    <recommendedName>
        <fullName evidence="1">Aminoglycoside phosphotransferase domain-containing protein</fullName>
    </recommendedName>
</protein>
<organism evidence="2 3">
    <name type="scientific">Ampelomyces quisqualis</name>
    <name type="common">Powdery mildew agent</name>
    <dbReference type="NCBI Taxonomy" id="50730"/>
    <lineage>
        <taxon>Eukaryota</taxon>
        <taxon>Fungi</taxon>
        <taxon>Dikarya</taxon>
        <taxon>Ascomycota</taxon>
        <taxon>Pezizomycotina</taxon>
        <taxon>Dothideomycetes</taxon>
        <taxon>Pleosporomycetidae</taxon>
        <taxon>Pleosporales</taxon>
        <taxon>Pleosporineae</taxon>
        <taxon>Phaeosphaeriaceae</taxon>
        <taxon>Ampelomyces</taxon>
    </lineage>
</organism>
<gene>
    <name evidence="2" type="ORF">BDU57DRAFT_444739</name>
</gene>
<accession>A0A6A5QTK4</accession>
<keyword evidence="3" id="KW-1185">Reference proteome</keyword>
<dbReference type="PANTHER" id="PTHR21310:SF48">
    <property type="entry name" value="AMINOGLYCOSIDE PHOSPHOTRANSFERASE DOMAIN-CONTAINING PROTEIN"/>
    <property type="match status" value="1"/>
</dbReference>
<dbReference type="OrthoDB" id="4177236at2759"/>
<name>A0A6A5QTK4_AMPQU</name>
<dbReference type="Proteomes" id="UP000800096">
    <property type="component" value="Unassembled WGS sequence"/>
</dbReference>
<sequence length="319" mass="37142">MITADYRSPVDIPLSQFTKLKLPYEAPFHPDLPSLEDIEKGMEENFINESSGTSPEAEDMIFLKQHSQVRVPDVYAILEFSNSDRVYYHLIMEFVEGEELDFNMWKTMGDDARDKMCERIAEQFNFLRSIPSQGYYGRVYNQGWAPDIMLCRTRYKELCGPYKTYEEFISALNATLELQICIGNDSVKIERKTRRLMDKVVPTLAAAKDREPVFTHVDPALRNMIIRPLEGTMATAKDYEVTLIDWADCGWLPAWVQMVAFDKRLMLPDIDSLRKGNDWVDREPHEQLKAKITRGLGNPGEKERKFFVDFGRQTYHHLF</sequence>
<evidence type="ECO:0000313" key="2">
    <source>
        <dbReference type="EMBL" id="KAF1917926.1"/>
    </source>
</evidence>
<evidence type="ECO:0000313" key="3">
    <source>
        <dbReference type="Proteomes" id="UP000800096"/>
    </source>
</evidence>
<feature type="domain" description="Aminoglycoside phosphotransferase" evidence="1">
    <location>
        <begin position="56"/>
        <end position="255"/>
    </location>
</feature>
<dbReference type="InterPro" id="IPR051678">
    <property type="entry name" value="AGP_Transferase"/>
</dbReference>
<dbReference type="AlphaFoldDB" id="A0A6A5QTK4"/>
<dbReference type="Pfam" id="PF01636">
    <property type="entry name" value="APH"/>
    <property type="match status" value="1"/>
</dbReference>
<dbReference type="SUPFAM" id="SSF56112">
    <property type="entry name" value="Protein kinase-like (PK-like)"/>
    <property type="match status" value="1"/>
</dbReference>
<evidence type="ECO:0000259" key="1">
    <source>
        <dbReference type="Pfam" id="PF01636"/>
    </source>
</evidence>
<dbReference type="EMBL" id="ML979134">
    <property type="protein sequence ID" value="KAF1917926.1"/>
    <property type="molecule type" value="Genomic_DNA"/>
</dbReference>
<dbReference type="InterPro" id="IPR011009">
    <property type="entry name" value="Kinase-like_dom_sf"/>
</dbReference>
<reference evidence="2" key="1">
    <citation type="journal article" date="2020" name="Stud. Mycol.">
        <title>101 Dothideomycetes genomes: a test case for predicting lifestyles and emergence of pathogens.</title>
        <authorList>
            <person name="Haridas S."/>
            <person name="Albert R."/>
            <person name="Binder M."/>
            <person name="Bloem J."/>
            <person name="Labutti K."/>
            <person name="Salamov A."/>
            <person name="Andreopoulos B."/>
            <person name="Baker S."/>
            <person name="Barry K."/>
            <person name="Bills G."/>
            <person name="Bluhm B."/>
            <person name="Cannon C."/>
            <person name="Castanera R."/>
            <person name="Culley D."/>
            <person name="Daum C."/>
            <person name="Ezra D."/>
            <person name="Gonzalez J."/>
            <person name="Henrissat B."/>
            <person name="Kuo A."/>
            <person name="Liang C."/>
            <person name="Lipzen A."/>
            <person name="Lutzoni F."/>
            <person name="Magnuson J."/>
            <person name="Mondo S."/>
            <person name="Nolan M."/>
            <person name="Ohm R."/>
            <person name="Pangilinan J."/>
            <person name="Park H.-J."/>
            <person name="Ramirez L."/>
            <person name="Alfaro M."/>
            <person name="Sun H."/>
            <person name="Tritt A."/>
            <person name="Yoshinaga Y."/>
            <person name="Zwiers L.-H."/>
            <person name="Turgeon B."/>
            <person name="Goodwin S."/>
            <person name="Spatafora J."/>
            <person name="Crous P."/>
            <person name="Grigoriev I."/>
        </authorList>
    </citation>
    <scope>NUCLEOTIDE SEQUENCE</scope>
    <source>
        <strain evidence="2">HMLAC05119</strain>
    </source>
</reference>
<dbReference type="InterPro" id="IPR002575">
    <property type="entry name" value="Aminoglycoside_PTrfase"/>
</dbReference>
<dbReference type="PANTHER" id="PTHR21310">
    <property type="entry name" value="AMINOGLYCOSIDE PHOSPHOTRANSFERASE-RELATED-RELATED"/>
    <property type="match status" value="1"/>
</dbReference>
<proteinExistence type="predicted"/>